<keyword evidence="4 6" id="KW-0472">Membrane</keyword>
<organism evidence="8 9">
    <name type="scientific">Asaia lannensis NBRC 102526</name>
    <dbReference type="NCBI Taxonomy" id="1307926"/>
    <lineage>
        <taxon>Bacteria</taxon>
        <taxon>Pseudomonadati</taxon>
        <taxon>Pseudomonadota</taxon>
        <taxon>Alphaproteobacteria</taxon>
        <taxon>Acetobacterales</taxon>
        <taxon>Acetobacteraceae</taxon>
        <taxon>Asaia</taxon>
    </lineage>
</organism>
<dbReference type="Proteomes" id="UP001523401">
    <property type="component" value="Unassembled WGS sequence"/>
</dbReference>
<feature type="region of interest" description="Disordered" evidence="5">
    <location>
        <begin position="1"/>
        <end position="28"/>
    </location>
</feature>
<accession>A0ABT1CDJ9</accession>
<evidence type="ECO:0000259" key="7">
    <source>
        <dbReference type="Pfam" id="PF04357"/>
    </source>
</evidence>
<keyword evidence="2 6" id="KW-0812">Transmembrane</keyword>
<evidence type="ECO:0000256" key="5">
    <source>
        <dbReference type="SAM" id="MobiDB-lite"/>
    </source>
</evidence>
<dbReference type="PANTHER" id="PTHR36985">
    <property type="entry name" value="TRANSLOCATION AND ASSEMBLY MODULE SUBUNIT TAMB"/>
    <property type="match status" value="1"/>
</dbReference>
<evidence type="ECO:0000256" key="2">
    <source>
        <dbReference type="ARBA" id="ARBA00022692"/>
    </source>
</evidence>
<evidence type="ECO:0000256" key="3">
    <source>
        <dbReference type="ARBA" id="ARBA00022989"/>
    </source>
</evidence>
<name>A0ABT1CDJ9_9PROT</name>
<dbReference type="InterPro" id="IPR007452">
    <property type="entry name" value="TamB_C"/>
</dbReference>
<dbReference type="PANTHER" id="PTHR36985:SF1">
    <property type="entry name" value="TRANSLOCATION AND ASSEMBLY MODULE SUBUNIT TAMB"/>
    <property type="match status" value="1"/>
</dbReference>
<dbReference type="RefSeq" id="WP_252848501.1">
    <property type="nucleotide sequence ID" value="NZ_BAPW01000012.1"/>
</dbReference>
<evidence type="ECO:0000256" key="1">
    <source>
        <dbReference type="ARBA" id="ARBA00004167"/>
    </source>
</evidence>
<feature type="transmembrane region" description="Helical" evidence="6">
    <location>
        <begin position="35"/>
        <end position="62"/>
    </location>
</feature>
<evidence type="ECO:0000256" key="6">
    <source>
        <dbReference type="SAM" id="Phobius"/>
    </source>
</evidence>
<evidence type="ECO:0000313" key="8">
    <source>
        <dbReference type="EMBL" id="MCO6158933.1"/>
    </source>
</evidence>
<evidence type="ECO:0000256" key="4">
    <source>
        <dbReference type="ARBA" id="ARBA00023136"/>
    </source>
</evidence>
<evidence type="ECO:0000313" key="9">
    <source>
        <dbReference type="Proteomes" id="UP001523401"/>
    </source>
</evidence>
<dbReference type="Pfam" id="PF04357">
    <property type="entry name" value="TamB"/>
    <property type="match status" value="1"/>
</dbReference>
<sequence length="1410" mass="144835">MNRQPDDTTATARQEKARAAAPSGKPPRRPRWKRILYWALVLLVGLPVGLIVVALCGILIFANIPYGQRTIERQTLSLTGGMVEIQGMGGFFPTRLHIGRLTIHDHLGPYLVLDDARLNWSPFALVHKTVHASLLSAQSLRFDRLPVSDPAAPPAPSTPSTPSTLHYGIDLDRLDIGRIDLGKDLAGFPLSASAQGHMRLSDLAPVLDGLKPGALPVATLGLDIRRLDKPANINLSLATPAKTLDLHLAFDDSADGLVAQATKMAVLDPLSLRLDLKGPVVRNTLALSLHAGAIAAKAQGAVDLTRHQGDLAINASTPAMSPMTGIAWSAIALNAELHGDLIAPSGSGVLDIDSLAAANAGIGHLNLRFTGDEGQAAKADKITLALRADGVRAPGVPAALLAQAPVLARMTALPNTPEQNVSLSVTHPLFQLSAATRLKPDIQGALDLVLPDLASLAAIGKVDLAGHSVTHADFTYRPKGESHLTLHDSLAVTGGMKQAVALLGANATIKLDVAASPESGGARTLTLNDITVDGKALHLHDTGVVTLGQKMALSNDALLAIADLKAVAPQLHGHAALSAHTDGPVDDLAAKAQLKGEIGASDVPPGPLTLDLSVLHLPNAPQGTLTAGGRLDGRKLDLDASFARHEDGSADLLLNTLDWASLAGKGHLTLASGARLPLGTVSIVAKNLNDFSALAGRALGGHVALDVKTSDPAPNVPPVMSLAVKGSVQAAPARIGNIDLTGRIANPVDKPDLDLRLVLGGVAFQAMTGNATLGARGPLDALALNAKAAFSNVMAAPASLDTAMLLDLPGKHVRLERLAAVLKGETLRLSGASTISFGDKMGVDRLQASVAPAGVSPATIDIAGFFKPRLDLHLRLAHVTPALAKPFAPGLDASGVLAAQADLSGDLARPAGTIALTLSDLHMRSGTAEALPPLSMQANATLAGTMAQIRAQASAGKSVNLRVAGTAPTGATGALGLKIDGGVDLAVANPVLGAQGMSLTGKTAINLALSGPVSAPMASGRVTLEKINFAHYGQGVRLSDINGVILAANDTLTLQNILAHAGKGTIALSGTVGALRPGLPLDIHVTARKAQPVTSDLLTAVIDTDLRAHGQLSTRIDVDGDIRLPSVIVNIPSSMPASIPQLTVIRPGETREAVTRSMVIGLDMNVISPGNFFVRGHGLDAEMSGKLHIGGVSTAPDISGGFDLKRGFFNLAGVNLTFTKGRVAFDGSGVDHKLDPSLDFRADRNVQGTLASLLVGGYASAPKIDFSSQPSLPRDQVLAMLLFGSTTASLSPTQLASLAAAVAQITGGSSFDPLDKVRGFLGLDRLAVGGGSAVGNGGASVEAGKYVMKGVYVGAKQATSGSGTQAQVQVDLTKRLKLNTTVGTGGQITGFTTPENDPGSSIGLSYGFDY</sequence>
<proteinExistence type="predicted"/>
<comment type="caution">
    <text evidence="8">The sequence shown here is derived from an EMBL/GenBank/DDBJ whole genome shotgun (WGS) entry which is preliminary data.</text>
</comment>
<gene>
    <name evidence="8" type="ORF">NF685_02675</name>
</gene>
<keyword evidence="3 6" id="KW-1133">Transmembrane helix</keyword>
<reference evidence="8 9" key="1">
    <citation type="submission" date="2022-06" db="EMBL/GenBank/DDBJ databases">
        <title>Whole-genome of Asaia lannensis strain LMG 27011T.</title>
        <authorList>
            <person name="Sombolestani A."/>
        </authorList>
    </citation>
    <scope>NUCLEOTIDE SEQUENCE [LARGE SCALE GENOMIC DNA]</scope>
    <source>
        <strain evidence="8 9">NBRC 102526</strain>
    </source>
</reference>
<dbReference type="EMBL" id="JAMXQU010000002">
    <property type="protein sequence ID" value="MCO6158933.1"/>
    <property type="molecule type" value="Genomic_DNA"/>
</dbReference>
<comment type="subcellular location">
    <subcellularLocation>
        <location evidence="1">Membrane</location>
        <topology evidence="1">Single-pass membrane protein</topology>
    </subcellularLocation>
</comment>
<protein>
    <submittedName>
        <fullName evidence="8">Translocation/assembly module TamB domain-containing protein</fullName>
    </submittedName>
</protein>
<keyword evidence="9" id="KW-1185">Reference proteome</keyword>
<feature type="domain" description="Translocation and assembly module TamB C-terminal" evidence="7">
    <location>
        <begin position="1061"/>
        <end position="1410"/>
    </location>
</feature>